<evidence type="ECO:0000256" key="1">
    <source>
        <dbReference type="ARBA" id="ARBA00022630"/>
    </source>
</evidence>
<reference evidence="5 6" key="1">
    <citation type="journal article" date="2019" name="Emerg. Microbes Infect.">
        <title>Comprehensive subspecies identification of 175 nontuberculous mycobacteria species based on 7547 genomic profiles.</title>
        <authorList>
            <person name="Matsumoto Y."/>
            <person name="Kinjo T."/>
            <person name="Motooka D."/>
            <person name="Nabeya D."/>
            <person name="Jung N."/>
            <person name="Uechi K."/>
            <person name="Horii T."/>
            <person name="Iida T."/>
            <person name="Fujita J."/>
            <person name="Nakamura S."/>
        </authorList>
    </citation>
    <scope>NUCLEOTIDE SEQUENCE [LARGE SCALE GENOMIC DNA]</scope>
    <source>
        <strain evidence="5 6">JCM 30396</strain>
    </source>
</reference>
<feature type="domain" description="NADH:flavin oxidoreductase/NADH oxidase N-terminal" evidence="4">
    <location>
        <begin position="15"/>
        <end position="349"/>
    </location>
</feature>
<keyword evidence="6" id="KW-1185">Reference proteome</keyword>
<dbReference type="Pfam" id="PF00724">
    <property type="entry name" value="Oxidored_FMN"/>
    <property type="match status" value="1"/>
</dbReference>
<sequence length="378" mass="39977">MSHNVSDHTHLGLAFTPCQLATLALPNRLVVAPMSRVSTRGDGLPTRQMAEYYRRFIEGRFGLVITEGIYPLGPAAQGYTNQPGLTSIEHVNGWRQVTDAIHESGGHIIAQLMHAGALSQHFVESTLAPSVIVPRGRKMPEYGGEGRYPVPGAATADEIADIIDGFAASASLAEQAGFDGLEIHAANGYLLDQFITDYTNTRTDHYGGSARARARLTAEVTAAVVASVGGRLPVGVRLSQAKVNDAGHRWLDGSEAQEIFTTIATSSPAYLHLAGEGRPWTQSGKTADGTALGALARHTTGLPVIANGGLHTAALINQVLDEGEADLISLGRPALADPSWPNTIADGRTPEPFDAALITPSASLDNSEDARSRRAVQR</sequence>
<dbReference type="RefSeq" id="WP_345229362.1">
    <property type="nucleotide sequence ID" value="NZ_BAABEL010000022.1"/>
</dbReference>
<gene>
    <name evidence="5" type="ORF">MHEL_41350</name>
</gene>
<dbReference type="InterPro" id="IPR051799">
    <property type="entry name" value="NADH_flavin_oxidoreductase"/>
</dbReference>
<dbReference type="InterPro" id="IPR013785">
    <property type="entry name" value="Aldolase_TIM"/>
</dbReference>
<dbReference type="GO" id="GO:0016491">
    <property type="term" value="F:oxidoreductase activity"/>
    <property type="evidence" value="ECO:0007669"/>
    <property type="project" value="UniProtKB-KW"/>
</dbReference>
<organism evidence="5 6">
    <name type="scientific">Mycolicibacterium helvum</name>
    <dbReference type="NCBI Taxonomy" id="1534349"/>
    <lineage>
        <taxon>Bacteria</taxon>
        <taxon>Bacillati</taxon>
        <taxon>Actinomycetota</taxon>
        <taxon>Actinomycetes</taxon>
        <taxon>Mycobacteriales</taxon>
        <taxon>Mycobacteriaceae</taxon>
        <taxon>Mycolicibacterium</taxon>
    </lineage>
</organism>
<keyword evidence="2" id="KW-0560">Oxidoreductase</keyword>
<name>A0A7I7T9E4_9MYCO</name>
<proteinExistence type="predicted"/>
<evidence type="ECO:0000259" key="4">
    <source>
        <dbReference type="Pfam" id="PF00724"/>
    </source>
</evidence>
<dbReference type="SUPFAM" id="SSF51395">
    <property type="entry name" value="FMN-linked oxidoreductases"/>
    <property type="match status" value="1"/>
</dbReference>
<dbReference type="GO" id="GO:0010181">
    <property type="term" value="F:FMN binding"/>
    <property type="evidence" value="ECO:0007669"/>
    <property type="project" value="InterPro"/>
</dbReference>
<dbReference type="AlphaFoldDB" id="A0A7I7T9E4"/>
<evidence type="ECO:0000313" key="6">
    <source>
        <dbReference type="Proteomes" id="UP000467148"/>
    </source>
</evidence>
<dbReference type="PANTHER" id="PTHR43656">
    <property type="entry name" value="BINDING OXIDOREDUCTASE, PUTATIVE (AFU_ORTHOLOGUE AFUA_2G08260)-RELATED"/>
    <property type="match status" value="1"/>
</dbReference>
<dbReference type="PANTHER" id="PTHR43656:SF2">
    <property type="entry name" value="BINDING OXIDOREDUCTASE, PUTATIVE (AFU_ORTHOLOGUE AFUA_2G08260)-RELATED"/>
    <property type="match status" value="1"/>
</dbReference>
<dbReference type="Gene3D" id="3.20.20.70">
    <property type="entry name" value="Aldolase class I"/>
    <property type="match status" value="1"/>
</dbReference>
<dbReference type="CDD" id="cd02803">
    <property type="entry name" value="OYE_like_FMN_family"/>
    <property type="match status" value="1"/>
</dbReference>
<keyword evidence="1" id="KW-0285">Flavoprotein</keyword>
<evidence type="ECO:0000256" key="3">
    <source>
        <dbReference type="SAM" id="MobiDB-lite"/>
    </source>
</evidence>
<dbReference type="Proteomes" id="UP000467148">
    <property type="component" value="Chromosome"/>
</dbReference>
<accession>A0A7I7T9E4</accession>
<dbReference type="InterPro" id="IPR001155">
    <property type="entry name" value="OxRdtase_FMN_N"/>
</dbReference>
<protein>
    <submittedName>
        <fullName evidence="5">NADH:flavin oxidoreductase</fullName>
    </submittedName>
</protein>
<evidence type="ECO:0000256" key="2">
    <source>
        <dbReference type="ARBA" id="ARBA00023002"/>
    </source>
</evidence>
<dbReference type="KEGG" id="mhev:MHEL_41350"/>
<feature type="region of interest" description="Disordered" evidence="3">
    <location>
        <begin position="341"/>
        <end position="378"/>
    </location>
</feature>
<dbReference type="EMBL" id="AP022596">
    <property type="protein sequence ID" value="BBY65892.1"/>
    <property type="molecule type" value="Genomic_DNA"/>
</dbReference>
<evidence type="ECO:0000313" key="5">
    <source>
        <dbReference type="EMBL" id="BBY65892.1"/>
    </source>
</evidence>